<reference evidence="1 2" key="2">
    <citation type="submission" date="2018-11" db="EMBL/GenBank/DDBJ databases">
        <authorList>
            <consortium name="Pathogen Informatics"/>
        </authorList>
    </citation>
    <scope>NUCLEOTIDE SEQUENCE [LARGE SCALE GENOMIC DNA]</scope>
</reference>
<proteinExistence type="predicted"/>
<sequence>MQCVEGGVHSTHCIARDGRDCPTSRRQVCKPLYKCTRLDEYSRPTEFRRAMQCVEGGVHSTHCIARDGRDCPTSRRQVCKPLNG</sequence>
<evidence type="ECO:0000313" key="2">
    <source>
        <dbReference type="Proteomes" id="UP000271162"/>
    </source>
</evidence>
<dbReference type="Proteomes" id="UP000271162">
    <property type="component" value="Unassembled WGS sequence"/>
</dbReference>
<dbReference type="EMBL" id="UYSL01019853">
    <property type="protein sequence ID" value="VDL70638.1"/>
    <property type="molecule type" value="Genomic_DNA"/>
</dbReference>
<dbReference type="WBParaSite" id="NBR_0000704801-mRNA-1">
    <property type="protein sequence ID" value="NBR_0000704801-mRNA-1"/>
    <property type="gene ID" value="NBR_0000704801"/>
</dbReference>
<organism evidence="3">
    <name type="scientific">Nippostrongylus brasiliensis</name>
    <name type="common">Rat hookworm</name>
    <dbReference type="NCBI Taxonomy" id="27835"/>
    <lineage>
        <taxon>Eukaryota</taxon>
        <taxon>Metazoa</taxon>
        <taxon>Ecdysozoa</taxon>
        <taxon>Nematoda</taxon>
        <taxon>Chromadorea</taxon>
        <taxon>Rhabditida</taxon>
        <taxon>Rhabditina</taxon>
        <taxon>Rhabditomorpha</taxon>
        <taxon>Strongyloidea</taxon>
        <taxon>Heligmosomidae</taxon>
        <taxon>Nippostrongylus</taxon>
    </lineage>
</organism>
<evidence type="ECO:0000313" key="3">
    <source>
        <dbReference type="WBParaSite" id="NBR_0000704801-mRNA-1"/>
    </source>
</evidence>
<protein>
    <submittedName>
        <fullName evidence="3">EGF-like domain-containing protein</fullName>
    </submittedName>
</protein>
<accession>A0A0N4XW21</accession>
<reference evidence="3" key="1">
    <citation type="submission" date="2017-02" db="UniProtKB">
        <authorList>
            <consortium name="WormBaseParasite"/>
        </authorList>
    </citation>
    <scope>IDENTIFICATION</scope>
</reference>
<evidence type="ECO:0000313" key="1">
    <source>
        <dbReference type="EMBL" id="VDL70638.1"/>
    </source>
</evidence>
<dbReference type="AlphaFoldDB" id="A0A0N4XW21"/>
<keyword evidence="2" id="KW-1185">Reference proteome</keyword>
<name>A0A0N4XW21_NIPBR</name>
<gene>
    <name evidence="1" type="ORF">NBR_LOCUS7049</name>
</gene>